<dbReference type="Proteomes" id="UP000625711">
    <property type="component" value="Unassembled WGS sequence"/>
</dbReference>
<feature type="region of interest" description="Disordered" evidence="6">
    <location>
        <begin position="531"/>
        <end position="558"/>
    </location>
</feature>
<protein>
    <recommendedName>
        <fullName evidence="8">Major facilitator superfamily (MFS) profile domain-containing protein</fullName>
    </recommendedName>
</protein>
<dbReference type="PRINTS" id="PR00171">
    <property type="entry name" value="SUGRTRNSPORT"/>
</dbReference>
<dbReference type="InterPro" id="IPR036259">
    <property type="entry name" value="MFS_trans_sf"/>
</dbReference>
<sequence>MDPIGSSCYNLHIEEAARATLEEEERQGGELAEIIVSVRSLTRYEGRNLKSMGPQIMGAAIAASYHFVVGISLAYSAILIPHLDTNFTNATSDDIIATKTETSWIASAIVIVAPIGGITGGFLMDGVGRLNTLKLAAIPSIIGWSTIALASNVPMLIIGRVLTGLATSWGTSPAIVYITEIARVDARGSLISFGPAYASLGMMVAFLKGYFLSWRIVAWLCIAYSLIPVILIQLLVQESPPWLVSKGRKDEAAKSLNWIHKNQPQPDHRPETLAELQLNLLQKEHQLKMEEQSKKGSGFAQKAKEFLKPTGYKPLLLLFGLFFFQQFSGIYITLFYSITFFKETHSAMDGYLASVLIGCIRFLMSCINTYMLRSFHRRPLIMVSGITMALCMTLCGFYTKWIREGTTTHNWVPTVLLLIYVITTMIGLLPIPWTMTAEMFPIEIRGVAHSIAYSIANLLMFASVQMFYTLQDWFGGIVGIQWFFAVISILASVYTFLILPETHGKKLSEITNYFNNSGFFYICSEDSKSKKQNKNKNVSRVPRKDVKQANNQNQKLIK</sequence>
<evidence type="ECO:0000259" key="8">
    <source>
        <dbReference type="PROSITE" id="PS50850"/>
    </source>
</evidence>
<feature type="transmembrane region" description="Helical" evidence="7">
    <location>
        <begin position="190"/>
        <end position="210"/>
    </location>
</feature>
<reference evidence="9" key="1">
    <citation type="submission" date="2020-08" db="EMBL/GenBank/DDBJ databases">
        <title>Genome sequencing and assembly of the red palm weevil Rhynchophorus ferrugineus.</title>
        <authorList>
            <person name="Dias G.B."/>
            <person name="Bergman C.M."/>
            <person name="Manee M."/>
        </authorList>
    </citation>
    <scope>NUCLEOTIDE SEQUENCE</scope>
    <source>
        <strain evidence="9">AA-2017</strain>
        <tissue evidence="9">Whole larva</tissue>
    </source>
</reference>
<keyword evidence="5" id="KW-0325">Glycoprotein</keyword>
<evidence type="ECO:0000256" key="4">
    <source>
        <dbReference type="ARBA" id="ARBA00023136"/>
    </source>
</evidence>
<dbReference type="PANTHER" id="PTHR48021:SF24">
    <property type="entry name" value="MAJOR FACILITATOR SUPERFAMILY (MFS) PROFILE DOMAIN-CONTAINING PROTEIN"/>
    <property type="match status" value="1"/>
</dbReference>
<feature type="compositionally biased region" description="Polar residues" evidence="6">
    <location>
        <begin position="548"/>
        <end position="558"/>
    </location>
</feature>
<feature type="transmembrane region" description="Helical" evidence="7">
    <location>
        <begin position="216"/>
        <end position="236"/>
    </location>
</feature>
<dbReference type="InterPro" id="IPR003663">
    <property type="entry name" value="Sugar/inositol_transpt"/>
</dbReference>
<accession>A0A834MIA0</accession>
<dbReference type="Pfam" id="PF00083">
    <property type="entry name" value="Sugar_tr"/>
    <property type="match status" value="1"/>
</dbReference>
<dbReference type="InterPro" id="IPR020846">
    <property type="entry name" value="MFS_dom"/>
</dbReference>
<proteinExistence type="predicted"/>
<name>A0A834MIA0_RHYFE</name>
<evidence type="ECO:0000256" key="2">
    <source>
        <dbReference type="ARBA" id="ARBA00022692"/>
    </source>
</evidence>
<evidence type="ECO:0000313" key="10">
    <source>
        <dbReference type="Proteomes" id="UP000625711"/>
    </source>
</evidence>
<dbReference type="InterPro" id="IPR050549">
    <property type="entry name" value="MFS_Trehalose_Transporter"/>
</dbReference>
<dbReference type="Gene3D" id="1.20.1250.20">
    <property type="entry name" value="MFS general substrate transporter like domains"/>
    <property type="match status" value="1"/>
</dbReference>
<evidence type="ECO:0000256" key="1">
    <source>
        <dbReference type="ARBA" id="ARBA00004141"/>
    </source>
</evidence>
<dbReference type="OrthoDB" id="6612291at2759"/>
<dbReference type="GO" id="GO:0022857">
    <property type="term" value="F:transmembrane transporter activity"/>
    <property type="evidence" value="ECO:0007669"/>
    <property type="project" value="InterPro"/>
</dbReference>
<feature type="transmembrane region" description="Helical" evidence="7">
    <location>
        <begin position="379"/>
        <end position="399"/>
    </location>
</feature>
<keyword evidence="2 7" id="KW-0812">Transmembrane</keyword>
<comment type="subcellular location">
    <subcellularLocation>
        <location evidence="1">Membrane</location>
        <topology evidence="1">Multi-pass membrane protein</topology>
    </subcellularLocation>
</comment>
<feature type="transmembrane region" description="Helical" evidence="7">
    <location>
        <begin position="157"/>
        <end position="178"/>
    </location>
</feature>
<feature type="transmembrane region" description="Helical" evidence="7">
    <location>
        <begin position="315"/>
        <end position="338"/>
    </location>
</feature>
<dbReference type="SUPFAM" id="SSF103473">
    <property type="entry name" value="MFS general substrate transporter"/>
    <property type="match status" value="1"/>
</dbReference>
<keyword evidence="4 7" id="KW-0472">Membrane</keyword>
<dbReference type="GO" id="GO:0016020">
    <property type="term" value="C:membrane"/>
    <property type="evidence" value="ECO:0007669"/>
    <property type="project" value="UniProtKB-SubCell"/>
</dbReference>
<keyword evidence="10" id="KW-1185">Reference proteome</keyword>
<evidence type="ECO:0000256" key="6">
    <source>
        <dbReference type="SAM" id="MobiDB-lite"/>
    </source>
</evidence>
<feature type="transmembrane region" description="Helical" evidence="7">
    <location>
        <begin position="447"/>
        <end position="468"/>
    </location>
</feature>
<evidence type="ECO:0000256" key="7">
    <source>
        <dbReference type="SAM" id="Phobius"/>
    </source>
</evidence>
<feature type="transmembrane region" description="Helical" evidence="7">
    <location>
        <begin position="411"/>
        <end position="435"/>
    </location>
</feature>
<organism evidence="9 10">
    <name type="scientific">Rhynchophorus ferrugineus</name>
    <name type="common">Red palm weevil</name>
    <name type="synonym">Curculio ferrugineus</name>
    <dbReference type="NCBI Taxonomy" id="354439"/>
    <lineage>
        <taxon>Eukaryota</taxon>
        <taxon>Metazoa</taxon>
        <taxon>Ecdysozoa</taxon>
        <taxon>Arthropoda</taxon>
        <taxon>Hexapoda</taxon>
        <taxon>Insecta</taxon>
        <taxon>Pterygota</taxon>
        <taxon>Neoptera</taxon>
        <taxon>Endopterygota</taxon>
        <taxon>Coleoptera</taxon>
        <taxon>Polyphaga</taxon>
        <taxon>Cucujiformia</taxon>
        <taxon>Curculionidae</taxon>
        <taxon>Dryophthorinae</taxon>
        <taxon>Rhynchophorus</taxon>
    </lineage>
</organism>
<dbReference type="EMBL" id="JAACXV010000071">
    <property type="protein sequence ID" value="KAF7284728.1"/>
    <property type="molecule type" value="Genomic_DNA"/>
</dbReference>
<gene>
    <name evidence="9" type="ORF">GWI33_021737</name>
</gene>
<comment type="caution">
    <text evidence="9">The sequence shown here is derived from an EMBL/GenBank/DDBJ whole genome shotgun (WGS) entry which is preliminary data.</text>
</comment>
<feature type="transmembrane region" description="Helical" evidence="7">
    <location>
        <begin position="480"/>
        <end position="499"/>
    </location>
</feature>
<feature type="domain" description="Major facilitator superfamily (MFS) profile" evidence="8">
    <location>
        <begin position="58"/>
        <end position="503"/>
    </location>
</feature>
<evidence type="ECO:0000313" key="9">
    <source>
        <dbReference type="EMBL" id="KAF7284728.1"/>
    </source>
</evidence>
<evidence type="ECO:0000256" key="3">
    <source>
        <dbReference type="ARBA" id="ARBA00022989"/>
    </source>
</evidence>
<feature type="transmembrane region" description="Helical" evidence="7">
    <location>
        <begin position="56"/>
        <end position="83"/>
    </location>
</feature>
<keyword evidence="3 7" id="KW-1133">Transmembrane helix</keyword>
<dbReference type="FunFam" id="1.20.1250.20:FF:000249">
    <property type="entry name" value="facilitated trehalose transporter Tret1"/>
    <property type="match status" value="1"/>
</dbReference>
<dbReference type="AlphaFoldDB" id="A0A834MIA0"/>
<feature type="transmembrane region" description="Helical" evidence="7">
    <location>
        <begin position="103"/>
        <end position="123"/>
    </location>
</feature>
<dbReference type="PROSITE" id="PS50850">
    <property type="entry name" value="MFS"/>
    <property type="match status" value="1"/>
</dbReference>
<evidence type="ECO:0000256" key="5">
    <source>
        <dbReference type="ARBA" id="ARBA00023180"/>
    </source>
</evidence>
<dbReference type="PANTHER" id="PTHR48021">
    <property type="match status" value="1"/>
</dbReference>
<feature type="transmembrane region" description="Helical" evidence="7">
    <location>
        <begin position="350"/>
        <end position="372"/>
    </location>
</feature>
<dbReference type="InterPro" id="IPR005828">
    <property type="entry name" value="MFS_sugar_transport-like"/>
</dbReference>